<evidence type="ECO:0000313" key="1">
    <source>
        <dbReference type="EMBL" id="SCY21356.1"/>
    </source>
</evidence>
<reference evidence="1 2" key="1">
    <citation type="submission" date="2016-10" db="EMBL/GenBank/DDBJ databases">
        <authorList>
            <person name="de Groot N.N."/>
        </authorList>
    </citation>
    <scope>NUCLEOTIDE SEQUENCE [LARGE SCALE GENOMIC DNA]</scope>
    <source>
        <strain evidence="1 2">CGMCC 1.7666</strain>
    </source>
</reference>
<proteinExistence type="predicted"/>
<dbReference type="Proteomes" id="UP000199569">
    <property type="component" value="Unassembled WGS sequence"/>
</dbReference>
<keyword evidence="2" id="KW-1185">Reference proteome</keyword>
<sequence length="124" mass="14063">MKPSSSSDLKQVLAKAIYTLPTPTDLKLVAQRFVDHAVEPRLSGSDVIALVQELGYSDLDSFCRDVGLPDHIIDRWKRFGISAEMGQIFAFLALQRRRVRDAVDEFEATRHVGLDEFFRDRGLI</sequence>
<name>A0A1G5E2Y4_9HYPH</name>
<dbReference type="EMBL" id="FMVJ01000003">
    <property type="protein sequence ID" value="SCY21356.1"/>
    <property type="molecule type" value="Genomic_DNA"/>
</dbReference>
<dbReference type="RefSeq" id="WP_244510391.1">
    <property type="nucleotide sequence ID" value="NZ_FMVJ01000003.1"/>
</dbReference>
<organism evidence="1 2">
    <name type="scientific">Microvirga guangxiensis</name>
    <dbReference type="NCBI Taxonomy" id="549386"/>
    <lineage>
        <taxon>Bacteria</taxon>
        <taxon>Pseudomonadati</taxon>
        <taxon>Pseudomonadota</taxon>
        <taxon>Alphaproteobacteria</taxon>
        <taxon>Hyphomicrobiales</taxon>
        <taxon>Methylobacteriaceae</taxon>
        <taxon>Microvirga</taxon>
    </lineage>
</organism>
<protein>
    <submittedName>
        <fullName evidence="1">Uncharacterized protein</fullName>
    </submittedName>
</protein>
<accession>A0A1G5E2Y4</accession>
<dbReference type="STRING" id="549386.SAMN02927923_00864"/>
<evidence type="ECO:0000313" key="2">
    <source>
        <dbReference type="Proteomes" id="UP000199569"/>
    </source>
</evidence>
<dbReference type="AlphaFoldDB" id="A0A1G5E2Y4"/>
<gene>
    <name evidence="1" type="ORF">SAMN02927923_00864</name>
</gene>